<dbReference type="PANTHER" id="PTHR24148">
    <property type="entry name" value="ANKYRIN REPEAT DOMAIN-CONTAINING PROTEIN 39 HOMOLOG-RELATED"/>
    <property type="match status" value="1"/>
</dbReference>
<dbReference type="EMBL" id="BOLY01000001">
    <property type="protein sequence ID" value="GIZ37407.1"/>
    <property type="molecule type" value="Genomic_DNA"/>
</dbReference>
<comment type="caution">
    <text evidence="2">The sequence shown here is derived from an EMBL/GenBank/DDBJ whole genome shotgun (WGS) entry which is preliminary data.</text>
</comment>
<evidence type="ECO:0000313" key="2">
    <source>
        <dbReference type="EMBL" id="GIZ37407.1"/>
    </source>
</evidence>
<dbReference type="OrthoDB" id="3649134at2759"/>
<sequence length="661" mass="74352">MEASGFTAAVPLDTEHLTSILSAEPRLDQANLPPVAVDQRIYTPLQDARSQIRLLKWRADSDPAGVHDLQTSVWDLDTAPAYIAISYTWGPTVNRPIVIDGISTSVRHNAYYALWQIRQLQPHCFVWIDSICINQQDDEEKSAQVAIIFQIFQEAVRVVACLGEHADDSHFLYATAKMLVPHFRESWERYGTQLEGLFFGSYEQNTTLWKLDAPTFQRLISACTRFFCRPYWSRLWIVQELAAAHHEVLFACGVHTLGSKMFYILYVTLFEATTKKHEAWKLRCNPSNIDVPATPSNMRPILFRAYSGTVATSLNSLGQLLAASMSMLCADVRDRLFGTLAMTDWTLTGCAPITPDYTKSACELAIMLARRLNIRDLQTGLLALEIDCHHEEIRTAVQNQRDQPFTPEFEDVDESCIEEFTISAKCAPLYYSEDGFLAADLCRLSPYDVTKTLKACTECAAYKAREGVLRGHGQKELDVDGTLAALLCADATSGDIIIHCSGFLSAISSFDAGSAHPTRSGWSTVVLVVRQQNDDRFDIVGQGILTNDFNVYLEDDWKYKRGLDYAGACHAREHSRFGAHVSLRLTPEELILLIAQDLQRIEGQPNYYYSMDTYNADDRLQRLVTPPSARPRDAVRFCSTSCCPRIRQGRRSDMPTIPPHS</sequence>
<accession>A0A9P3C656</accession>
<name>A0A9P3C656_9PEZI</name>
<dbReference type="PANTHER" id="PTHR24148:SF73">
    <property type="entry name" value="HET DOMAIN PROTEIN (AFU_ORTHOLOGUE AFUA_8G01020)"/>
    <property type="match status" value="1"/>
</dbReference>
<organism evidence="2 3">
    <name type="scientific">Cercospora kikuchii</name>
    <dbReference type="NCBI Taxonomy" id="84275"/>
    <lineage>
        <taxon>Eukaryota</taxon>
        <taxon>Fungi</taxon>
        <taxon>Dikarya</taxon>
        <taxon>Ascomycota</taxon>
        <taxon>Pezizomycotina</taxon>
        <taxon>Dothideomycetes</taxon>
        <taxon>Dothideomycetidae</taxon>
        <taxon>Mycosphaerellales</taxon>
        <taxon>Mycosphaerellaceae</taxon>
        <taxon>Cercospora</taxon>
    </lineage>
</organism>
<gene>
    <name evidence="2" type="ORF">CKM354_000085300</name>
</gene>
<dbReference type="Proteomes" id="UP000825890">
    <property type="component" value="Unassembled WGS sequence"/>
</dbReference>
<dbReference type="GeneID" id="68286428"/>
<dbReference type="InterPro" id="IPR052895">
    <property type="entry name" value="HetReg/Transcr_Mod"/>
</dbReference>
<keyword evidence="3" id="KW-1185">Reference proteome</keyword>
<dbReference type="Pfam" id="PF06985">
    <property type="entry name" value="HET"/>
    <property type="match status" value="1"/>
</dbReference>
<protein>
    <recommendedName>
        <fullName evidence="1">Heterokaryon incompatibility domain-containing protein</fullName>
    </recommendedName>
</protein>
<reference evidence="2 3" key="1">
    <citation type="submission" date="2021-01" db="EMBL/GenBank/DDBJ databases">
        <title>Cercospora kikuchii MAFF 305040 whole genome shotgun sequence.</title>
        <authorList>
            <person name="Kashiwa T."/>
            <person name="Suzuki T."/>
        </authorList>
    </citation>
    <scope>NUCLEOTIDE SEQUENCE [LARGE SCALE GENOMIC DNA]</scope>
    <source>
        <strain evidence="2 3">MAFF 305040</strain>
    </source>
</reference>
<proteinExistence type="predicted"/>
<dbReference type="AlphaFoldDB" id="A0A9P3C656"/>
<dbReference type="RefSeq" id="XP_044651894.1">
    <property type="nucleotide sequence ID" value="XM_044795959.1"/>
</dbReference>
<dbReference type="InterPro" id="IPR010730">
    <property type="entry name" value="HET"/>
</dbReference>
<evidence type="ECO:0000259" key="1">
    <source>
        <dbReference type="Pfam" id="PF06985"/>
    </source>
</evidence>
<feature type="domain" description="Heterokaryon incompatibility" evidence="1">
    <location>
        <begin position="82"/>
        <end position="240"/>
    </location>
</feature>
<evidence type="ECO:0000313" key="3">
    <source>
        <dbReference type="Proteomes" id="UP000825890"/>
    </source>
</evidence>